<keyword evidence="2 6" id="KW-0689">Ribosomal protein</keyword>
<dbReference type="GO" id="GO:0005739">
    <property type="term" value="C:mitochondrion"/>
    <property type="evidence" value="ECO:0007669"/>
    <property type="project" value="UniProtKB-SubCell"/>
</dbReference>
<dbReference type="GO" id="GO:1990904">
    <property type="term" value="C:ribonucleoprotein complex"/>
    <property type="evidence" value="ECO:0007669"/>
    <property type="project" value="UniProtKB-KW"/>
</dbReference>
<evidence type="ECO:0000256" key="1">
    <source>
        <dbReference type="ARBA" id="ARBA00004173"/>
    </source>
</evidence>
<dbReference type="InterPro" id="IPR040049">
    <property type="entry name" value="Ribosomal_mS25/mL61"/>
</dbReference>
<dbReference type="PANTHER" id="PTHR13274">
    <property type="entry name" value="MITOCHONDRIAL RIBOSOMAL PROTEIN S25"/>
    <property type="match status" value="1"/>
</dbReference>
<proteinExistence type="predicted"/>
<accession>A0AAV5RMX2</accession>
<dbReference type="AlphaFoldDB" id="A0AAV5RMX2"/>
<evidence type="ECO:0000313" key="6">
    <source>
        <dbReference type="EMBL" id="GMM52874.1"/>
    </source>
</evidence>
<sequence>MSLPKGVLKQLKSLDRISAGSGALKFPDSVKNVNLKFNKYVGPASVGAKHFWKEYLPTMQFYNPNIPFHVTKFEPAPQLRAELLITYEDGKEIAVQAENRAPEEIFNALKEHAEPVKESEIIKLAEKYLY</sequence>
<dbReference type="EMBL" id="BTGC01000008">
    <property type="protein sequence ID" value="GMM52874.1"/>
    <property type="molecule type" value="Genomic_DNA"/>
</dbReference>
<dbReference type="GO" id="GO:0003735">
    <property type="term" value="F:structural constituent of ribosome"/>
    <property type="evidence" value="ECO:0007669"/>
    <property type="project" value="InterPro"/>
</dbReference>
<dbReference type="GO" id="GO:0005840">
    <property type="term" value="C:ribosome"/>
    <property type="evidence" value="ECO:0007669"/>
    <property type="project" value="UniProtKB-KW"/>
</dbReference>
<evidence type="ECO:0000256" key="3">
    <source>
        <dbReference type="ARBA" id="ARBA00023128"/>
    </source>
</evidence>
<dbReference type="InterPro" id="IPR036249">
    <property type="entry name" value="Thioredoxin-like_sf"/>
</dbReference>
<dbReference type="Proteomes" id="UP001362899">
    <property type="component" value="Unassembled WGS sequence"/>
</dbReference>
<dbReference type="Gene3D" id="3.40.30.10">
    <property type="entry name" value="Glutaredoxin"/>
    <property type="match status" value="1"/>
</dbReference>
<reference evidence="6 7" key="1">
    <citation type="journal article" date="2023" name="Elife">
        <title>Identification of key yeast species and microbe-microbe interactions impacting larval growth of Drosophila in the wild.</title>
        <authorList>
            <person name="Mure A."/>
            <person name="Sugiura Y."/>
            <person name="Maeda R."/>
            <person name="Honda K."/>
            <person name="Sakurai N."/>
            <person name="Takahashi Y."/>
            <person name="Watada M."/>
            <person name="Katoh T."/>
            <person name="Gotoh A."/>
            <person name="Gotoh Y."/>
            <person name="Taniguchi I."/>
            <person name="Nakamura K."/>
            <person name="Hayashi T."/>
            <person name="Katayama T."/>
            <person name="Uemura T."/>
            <person name="Hattori Y."/>
        </authorList>
    </citation>
    <scope>NUCLEOTIDE SEQUENCE [LARGE SCALE GENOMIC DNA]</scope>
    <source>
        <strain evidence="6 7">SB-73</strain>
    </source>
</reference>
<evidence type="ECO:0000259" key="5">
    <source>
        <dbReference type="SMART" id="SM00916"/>
    </source>
</evidence>
<keyword evidence="3" id="KW-0496">Mitochondrion</keyword>
<name>A0AAV5RMX2_STABA</name>
<organism evidence="6 7">
    <name type="scientific">Starmerella bacillaris</name>
    <name type="common">Yeast</name>
    <name type="synonym">Candida zemplinina</name>
    <dbReference type="NCBI Taxonomy" id="1247836"/>
    <lineage>
        <taxon>Eukaryota</taxon>
        <taxon>Fungi</taxon>
        <taxon>Dikarya</taxon>
        <taxon>Ascomycota</taxon>
        <taxon>Saccharomycotina</taxon>
        <taxon>Dipodascomycetes</taxon>
        <taxon>Dipodascales</taxon>
        <taxon>Trichomonascaceae</taxon>
        <taxon>Starmerella</taxon>
    </lineage>
</organism>
<dbReference type="Pfam" id="PF05047">
    <property type="entry name" value="L51_S25_CI-B8"/>
    <property type="match status" value="1"/>
</dbReference>
<evidence type="ECO:0000313" key="7">
    <source>
        <dbReference type="Proteomes" id="UP001362899"/>
    </source>
</evidence>
<evidence type="ECO:0000256" key="4">
    <source>
        <dbReference type="ARBA" id="ARBA00023274"/>
    </source>
</evidence>
<dbReference type="InterPro" id="IPR007741">
    <property type="entry name" value="Ribosomal_mL43/mS25/NADH_DH"/>
</dbReference>
<feature type="domain" description="Ribosomal protein/NADH dehydrogenase" evidence="5">
    <location>
        <begin position="40"/>
        <end position="116"/>
    </location>
</feature>
<keyword evidence="4" id="KW-0687">Ribonucleoprotein</keyword>
<gene>
    <name evidence="6" type="ORF">DASB73_038370</name>
</gene>
<evidence type="ECO:0000256" key="2">
    <source>
        <dbReference type="ARBA" id="ARBA00022980"/>
    </source>
</evidence>
<comment type="caution">
    <text evidence="6">The sequence shown here is derived from an EMBL/GenBank/DDBJ whole genome shotgun (WGS) entry which is preliminary data.</text>
</comment>
<keyword evidence="7" id="KW-1185">Reference proteome</keyword>
<dbReference type="PANTHER" id="PTHR13274:SF2">
    <property type="entry name" value="SMALL RIBOSOMAL SUBUNIT PROTEIN MS25"/>
    <property type="match status" value="1"/>
</dbReference>
<protein>
    <submittedName>
        <fullName evidence="6">Mitochondrial 54S ribosomal protein</fullName>
    </submittedName>
</protein>
<dbReference type="SUPFAM" id="SSF52833">
    <property type="entry name" value="Thioredoxin-like"/>
    <property type="match status" value="1"/>
</dbReference>
<comment type="subcellular location">
    <subcellularLocation>
        <location evidence="1">Mitochondrion</location>
    </subcellularLocation>
</comment>
<dbReference type="SMART" id="SM00916">
    <property type="entry name" value="L51_S25_CI-B8"/>
    <property type="match status" value="1"/>
</dbReference>